<feature type="region of interest" description="Disordered" evidence="6">
    <location>
        <begin position="173"/>
        <end position="193"/>
    </location>
</feature>
<evidence type="ECO:0000256" key="6">
    <source>
        <dbReference type="SAM" id="MobiDB-lite"/>
    </source>
</evidence>
<reference evidence="7" key="1">
    <citation type="submission" date="2025-08" db="UniProtKB">
        <authorList>
            <consortium name="Ensembl"/>
        </authorList>
    </citation>
    <scope>IDENTIFICATION</scope>
</reference>
<name>A0A8C5P3L0_JACJA</name>
<feature type="region of interest" description="Disordered" evidence="6">
    <location>
        <begin position="103"/>
        <end position="144"/>
    </location>
</feature>
<dbReference type="InterPro" id="IPR046333">
    <property type="entry name" value="HXA10/ABDB-like"/>
</dbReference>
<sequence>MSCSESPAANSFLVDSLISSGRGEAGGGGAGGGGGGYYAHGGVYLPPATDLPYGLQSCGLFPALGSKRNEAASPSTGAGNGGLGPGAHGYAPAPIDLWLDAPRSSAHGQSLPRAAPRARLRPAASRASRGLGRRVREGGSPGRFATPHAGLWRWRRRGVAGRRGGARVVLRGGGAVPGPFREQQSVAGEGLPG</sequence>
<evidence type="ECO:0000256" key="5">
    <source>
        <dbReference type="ARBA" id="ARBA00023163"/>
    </source>
</evidence>
<reference evidence="7" key="2">
    <citation type="submission" date="2025-09" db="UniProtKB">
        <authorList>
            <consortium name="Ensembl"/>
        </authorList>
    </citation>
    <scope>IDENTIFICATION</scope>
</reference>
<evidence type="ECO:0000256" key="1">
    <source>
        <dbReference type="ARBA" id="ARBA00004123"/>
    </source>
</evidence>
<dbReference type="PANTHER" id="PTHR45874:SF1">
    <property type="entry name" value="HOMEOBOX PROTEIN HOX-A10"/>
    <property type="match status" value="1"/>
</dbReference>
<keyword evidence="5" id="KW-0804">Transcription</keyword>
<evidence type="ECO:0000256" key="4">
    <source>
        <dbReference type="ARBA" id="ARBA00023015"/>
    </source>
</evidence>
<dbReference type="Ensembl" id="ENSJJAT00000026130.1">
    <property type="protein sequence ID" value="ENSJJAP00000019594.1"/>
    <property type="gene ID" value="ENSJJAG00000020521.1"/>
</dbReference>
<dbReference type="AlphaFoldDB" id="A0A8C5P3L0"/>
<evidence type="ECO:0000313" key="8">
    <source>
        <dbReference type="Proteomes" id="UP000694385"/>
    </source>
</evidence>
<evidence type="ECO:0000256" key="2">
    <source>
        <dbReference type="ARBA" id="ARBA00006317"/>
    </source>
</evidence>
<keyword evidence="8" id="KW-1185">Reference proteome</keyword>
<dbReference type="GO" id="GO:0000978">
    <property type="term" value="F:RNA polymerase II cis-regulatory region sequence-specific DNA binding"/>
    <property type="evidence" value="ECO:0007669"/>
    <property type="project" value="TreeGrafter"/>
</dbReference>
<keyword evidence="3" id="KW-0217">Developmental protein</keyword>
<dbReference type="PANTHER" id="PTHR45874">
    <property type="entry name" value="HOMEOBOX PROTEIN ABDOMINAL-B"/>
    <property type="match status" value="1"/>
</dbReference>
<protein>
    <recommendedName>
        <fullName evidence="9">Homeobox protein A10</fullName>
    </recommendedName>
</protein>
<organism evidence="7 8">
    <name type="scientific">Jaculus jaculus</name>
    <name type="common">Lesser Egyptian jerboa</name>
    <dbReference type="NCBI Taxonomy" id="51337"/>
    <lineage>
        <taxon>Eukaryota</taxon>
        <taxon>Metazoa</taxon>
        <taxon>Chordata</taxon>
        <taxon>Craniata</taxon>
        <taxon>Vertebrata</taxon>
        <taxon>Euteleostomi</taxon>
        <taxon>Mammalia</taxon>
        <taxon>Eutheria</taxon>
        <taxon>Euarchontoglires</taxon>
        <taxon>Glires</taxon>
        <taxon>Rodentia</taxon>
        <taxon>Myomorpha</taxon>
        <taxon>Dipodoidea</taxon>
        <taxon>Dipodidae</taxon>
        <taxon>Dipodinae</taxon>
        <taxon>Jaculus</taxon>
    </lineage>
</organism>
<evidence type="ECO:0000256" key="3">
    <source>
        <dbReference type="ARBA" id="ARBA00022473"/>
    </source>
</evidence>
<keyword evidence="4" id="KW-0805">Transcription regulation</keyword>
<evidence type="ECO:0008006" key="9">
    <source>
        <dbReference type="Google" id="ProtNLM"/>
    </source>
</evidence>
<accession>A0A8C5P3L0</accession>
<dbReference type="Proteomes" id="UP000694385">
    <property type="component" value="Unassembled WGS sequence"/>
</dbReference>
<dbReference type="GO" id="GO:0000981">
    <property type="term" value="F:DNA-binding transcription factor activity, RNA polymerase II-specific"/>
    <property type="evidence" value="ECO:0007669"/>
    <property type="project" value="TreeGrafter"/>
</dbReference>
<dbReference type="GO" id="GO:0005634">
    <property type="term" value="C:nucleus"/>
    <property type="evidence" value="ECO:0007669"/>
    <property type="project" value="UniProtKB-SubCell"/>
</dbReference>
<comment type="similarity">
    <text evidence="2">Belongs to the Abd-B homeobox family.</text>
</comment>
<dbReference type="OMA" id="APHACLW"/>
<proteinExistence type="inferred from homology"/>
<evidence type="ECO:0000313" key="7">
    <source>
        <dbReference type="Ensembl" id="ENSJJAP00000019594.1"/>
    </source>
</evidence>
<feature type="compositionally biased region" description="Low complexity" evidence="6">
    <location>
        <begin position="110"/>
        <end position="130"/>
    </location>
</feature>
<comment type="subcellular location">
    <subcellularLocation>
        <location evidence="1">Nucleus</location>
    </subcellularLocation>
</comment>
<dbReference type="GeneTree" id="ENSGT00940000162440"/>